<dbReference type="OrthoDB" id="4410991at2"/>
<dbReference type="AlphaFoldDB" id="A0A7Y4LKC6"/>
<dbReference type="InterPro" id="IPR018958">
    <property type="entry name" value="Knr4/Smi1-like_dom"/>
</dbReference>
<dbReference type="SUPFAM" id="SSF160631">
    <property type="entry name" value="SMI1/KNR4-like"/>
    <property type="match status" value="1"/>
</dbReference>
<dbReference type="Gene3D" id="3.40.1580.10">
    <property type="entry name" value="SMI1/KNR4-like"/>
    <property type="match status" value="1"/>
</dbReference>
<dbReference type="SMART" id="SM00860">
    <property type="entry name" value="SMI1_KNR4"/>
    <property type="match status" value="1"/>
</dbReference>
<sequence length="320" mass="35475">MAKLTRIFAQKGKRASAKRLSEIEAALGKTLPEDYKQLLQKTGVGTLKTDCSFITGITLASGEELDIGVETIYGNGATRNGTNIDLVDYAMFLMQEWEISDEVLLLADTKDGMHQCFVINYGVEGFPVGAILHCDTDPDGQMTLVADSVTDFLEKLGPDPYESSTDSSDQYGMGIKGIQHGALSETLQHAIRATPTPDIERFLRKAAEPVANDMNPAILYNSVEGRRFFDVLYWIAQHVQPQPDSVTYVNVNRNEQEIFLGNLLSGSFKMPTQKYGFIYTPAAVEAWWNIRVAEGVLNPTEKGYVLEEGYIENVLEELRG</sequence>
<evidence type="ECO:0000313" key="3">
    <source>
        <dbReference type="Proteomes" id="UP000195652"/>
    </source>
</evidence>
<evidence type="ECO:0000259" key="1">
    <source>
        <dbReference type="SMART" id="SM00860"/>
    </source>
</evidence>
<dbReference type="Pfam" id="PF09346">
    <property type="entry name" value="SMI1_KNR4"/>
    <property type="match status" value="1"/>
</dbReference>
<accession>A0A7Y4LKC6</accession>
<dbReference type="EMBL" id="CP021417">
    <property type="protein sequence ID" value="ARU45403.1"/>
    <property type="molecule type" value="Genomic_DNA"/>
</dbReference>
<dbReference type="Proteomes" id="UP000195652">
    <property type="component" value="Chromosome"/>
</dbReference>
<proteinExistence type="predicted"/>
<reference evidence="2 3" key="4">
    <citation type="journal article" date="2020" name="PLoS ONE">
        <title>Taxonomic classification of strain PO100/5 shows a broader geographic distribution and genetic markers of the recently described Corynebacterium silvaticum.</title>
        <authorList>
            <person name="Viana M.V.C."/>
            <person name="Profeta R."/>
            <person name="da Silva A.L."/>
            <person name="Hurtado R."/>
            <person name="Cerqueira J.C."/>
            <person name="Ribeiro B.F.S."/>
            <person name="Almeida M.O."/>
            <person name="Morais-Rodrigues F."/>
            <person name="Soares S.C."/>
            <person name="Oliveira M."/>
            <person name="Tavares L."/>
            <person name="Figueiredo H."/>
            <person name="Wattam A.R."/>
            <person name="Barh D."/>
            <person name="Ghosh P."/>
            <person name="Silva A."/>
            <person name="Azevedo V."/>
        </authorList>
    </citation>
    <scope>NUCLEOTIDE SEQUENCE [LARGE SCALE GENOMIC DNA]</scope>
    <source>
        <strain evidence="2 3">PO100/5</strain>
    </source>
</reference>
<evidence type="ECO:0000313" key="2">
    <source>
        <dbReference type="EMBL" id="ARU45403.1"/>
    </source>
</evidence>
<reference evidence="2 3" key="3">
    <citation type="journal article" date="2020" name="Int. J. Syst. Evol. Microbiol.">
        <title>Corynebacterium silvaticum sp. nov., a unique group of NTTB corynebacteria in wild boar and roe deer.</title>
        <authorList>
            <person name="Dangel A."/>
            <person name="Berger A."/>
            <person name="Rau J."/>
            <person name="Eisenberg T."/>
            <person name="Kampfer P."/>
            <person name="Margos G."/>
            <person name="Contzen M."/>
            <person name="Busse H.J."/>
            <person name="Konrad R."/>
            <person name="Peters M."/>
            <person name="Sting R."/>
            <person name="Sing A."/>
        </authorList>
    </citation>
    <scope>NUCLEOTIDE SEQUENCE [LARGE SCALE GENOMIC DNA]</scope>
    <source>
        <strain evidence="2 3">PO100/5</strain>
    </source>
</reference>
<reference evidence="2 3" key="2">
    <citation type="journal article" date="2020" name="Antonie Van Leeuwenhoek">
        <title>Phylogenomic characterisation of a novel corynebacterial species pathogenic to animals.</title>
        <authorList>
            <person name="Moller J."/>
            <person name="Musella L."/>
            <person name="Melnikov V."/>
            <person name="Geissdorfer W."/>
            <person name="Burkovski A."/>
            <person name="Sangal V."/>
        </authorList>
    </citation>
    <scope>NUCLEOTIDE SEQUENCE [LARGE SCALE GENOMIC DNA]</scope>
    <source>
        <strain evidence="2 3">PO100/5</strain>
    </source>
</reference>
<keyword evidence="3" id="KW-1185">Reference proteome</keyword>
<gene>
    <name evidence="2" type="ORF">CBE74_01555</name>
</gene>
<name>A0A7Y4LKC6_9CORY</name>
<dbReference type="GeneID" id="75006975"/>
<organism evidence="2 3">
    <name type="scientific">Corynebacterium silvaticum</name>
    <dbReference type="NCBI Taxonomy" id="2320431"/>
    <lineage>
        <taxon>Bacteria</taxon>
        <taxon>Bacillati</taxon>
        <taxon>Actinomycetota</taxon>
        <taxon>Actinomycetes</taxon>
        <taxon>Mycobacteriales</taxon>
        <taxon>Corynebacteriaceae</taxon>
        <taxon>Corynebacterium</taxon>
    </lineage>
</organism>
<reference evidence="2 3" key="1">
    <citation type="journal article" date="2014" name="BMC Vet. Res.">
        <title>First report of Corynebacterium pseudotuberculosis from caseous lymphadenitis lesions in Black Alentejano pig (Sus scrofa domesticus).</title>
        <authorList>
            <person name="Oliveira M."/>
            <person name="Barroco C."/>
            <person name="Mottola C."/>
            <person name="Santos R."/>
            <person name="Lemsaddek A."/>
            <person name="Tavares L."/>
            <person name="Semedo-Lemsaddek T."/>
        </authorList>
    </citation>
    <scope>NUCLEOTIDE SEQUENCE [LARGE SCALE GENOMIC DNA]</scope>
    <source>
        <strain evidence="2 3">PO100/5</strain>
    </source>
</reference>
<dbReference type="RefSeq" id="WP_087453289.1">
    <property type="nucleotide sequence ID" value="NZ_CP021417.2"/>
</dbReference>
<protein>
    <submittedName>
        <fullName evidence="2">SMI1/KNR4 family protein</fullName>
    </submittedName>
</protein>
<dbReference type="KEGG" id="csil:CBE74_01555"/>
<dbReference type="InterPro" id="IPR037883">
    <property type="entry name" value="Knr4/Smi1-like_sf"/>
</dbReference>
<feature type="domain" description="Knr4/Smi1-like" evidence="1">
    <location>
        <begin position="14"/>
        <end position="155"/>
    </location>
</feature>